<proteinExistence type="predicted"/>
<dbReference type="SUPFAM" id="SSF50729">
    <property type="entry name" value="PH domain-like"/>
    <property type="match status" value="1"/>
</dbReference>
<accession>A0A8C4R2M6</accession>
<reference evidence="1" key="1">
    <citation type="submission" date="2025-08" db="UniProtKB">
        <authorList>
            <consortium name="Ensembl"/>
        </authorList>
    </citation>
    <scope>IDENTIFICATION</scope>
</reference>
<evidence type="ECO:0000313" key="2">
    <source>
        <dbReference type="Proteomes" id="UP000694388"/>
    </source>
</evidence>
<protein>
    <recommendedName>
        <fullName evidence="3">PH domain-containing protein</fullName>
    </recommendedName>
</protein>
<dbReference type="AlphaFoldDB" id="A0A8C4R2M6"/>
<dbReference type="Ensembl" id="ENSEBUT00000024418.1">
    <property type="protein sequence ID" value="ENSEBUP00000023842.1"/>
    <property type="gene ID" value="ENSEBUG00000014691.1"/>
</dbReference>
<name>A0A8C4R2M6_EPTBU</name>
<dbReference type="GeneTree" id="ENSGT00950000186390"/>
<dbReference type="Proteomes" id="UP000694388">
    <property type="component" value="Unplaced"/>
</dbReference>
<organism evidence="1 2">
    <name type="scientific">Eptatretus burgeri</name>
    <name type="common">Inshore hagfish</name>
    <dbReference type="NCBI Taxonomy" id="7764"/>
    <lineage>
        <taxon>Eukaryota</taxon>
        <taxon>Metazoa</taxon>
        <taxon>Chordata</taxon>
        <taxon>Craniata</taxon>
        <taxon>Vertebrata</taxon>
        <taxon>Cyclostomata</taxon>
        <taxon>Myxini</taxon>
        <taxon>Myxiniformes</taxon>
        <taxon>Myxinidae</taxon>
        <taxon>Eptatretinae</taxon>
        <taxon>Eptatretus</taxon>
    </lineage>
</organism>
<keyword evidence="2" id="KW-1185">Reference proteome</keyword>
<dbReference type="Gene3D" id="2.30.29.30">
    <property type="entry name" value="Pleckstrin-homology domain (PH domain)/Phosphotyrosine-binding domain (PTB)"/>
    <property type="match status" value="1"/>
</dbReference>
<evidence type="ECO:0008006" key="3">
    <source>
        <dbReference type="Google" id="ProtNLM"/>
    </source>
</evidence>
<evidence type="ECO:0000313" key="1">
    <source>
        <dbReference type="Ensembl" id="ENSEBUP00000023842.1"/>
    </source>
</evidence>
<reference evidence="1" key="2">
    <citation type="submission" date="2025-09" db="UniProtKB">
        <authorList>
            <consortium name="Ensembl"/>
        </authorList>
    </citation>
    <scope>IDENTIFICATION</scope>
</reference>
<sequence>MEIDKWTNYLHGWQDRFVVLRGQALSYYKSEGEIHIGCRGSIALQRAFITVRST</sequence>
<dbReference type="InterPro" id="IPR011993">
    <property type="entry name" value="PH-like_dom_sf"/>
</dbReference>